<evidence type="ECO:0000313" key="2">
    <source>
        <dbReference type="Proteomes" id="UP000798662"/>
    </source>
</evidence>
<gene>
    <name evidence="1" type="ORF">I4F81_010469</name>
</gene>
<keyword evidence="2" id="KW-1185">Reference proteome</keyword>
<reference evidence="1" key="1">
    <citation type="submission" date="2019-11" db="EMBL/GenBank/DDBJ databases">
        <title>Nori genome reveals adaptations in red seaweeds to the harsh intertidal environment.</title>
        <authorList>
            <person name="Wang D."/>
            <person name="Mao Y."/>
        </authorList>
    </citation>
    <scope>NUCLEOTIDE SEQUENCE</scope>
    <source>
        <tissue evidence="1">Gametophyte</tissue>
    </source>
</reference>
<accession>A0ACC3CDW4</accession>
<dbReference type="EMBL" id="CM020620">
    <property type="protein sequence ID" value="KAK1867972.1"/>
    <property type="molecule type" value="Genomic_DNA"/>
</dbReference>
<evidence type="ECO:0000313" key="1">
    <source>
        <dbReference type="EMBL" id="KAK1867972.1"/>
    </source>
</evidence>
<proteinExistence type="predicted"/>
<protein>
    <submittedName>
        <fullName evidence="1">Uncharacterized protein</fullName>
    </submittedName>
</protein>
<sequence>MITTRARPLFTGRTTPRARPSRQTCFFPLRHAGGWGEEGRLLHSGRGGRRRPSPQRAVCPFPTRRPARGADAPRGGAPSRLFCFCATLPFLPPLSSPACLLLSSRRFLQRGRGRVSGAAMVRPPLWGDPARGRGGVLAGCGRSTHRPPSPPVLARHSRRRTRSGYSGEVLHRRRFGSRLVNCDDPDSLRG</sequence>
<dbReference type="Proteomes" id="UP000798662">
    <property type="component" value="Chromosome 3"/>
</dbReference>
<comment type="caution">
    <text evidence="1">The sequence shown here is derived from an EMBL/GenBank/DDBJ whole genome shotgun (WGS) entry which is preliminary data.</text>
</comment>
<organism evidence="1 2">
    <name type="scientific">Pyropia yezoensis</name>
    <name type="common">Susabi-nori</name>
    <name type="synonym">Porphyra yezoensis</name>
    <dbReference type="NCBI Taxonomy" id="2788"/>
    <lineage>
        <taxon>Eukaryota</taxon>
        <taxon>Rhodophyta</taxon>
        <taxon>Bangiophyceae</taxon>
        <taxon>Bangiales</taxon>
        <taxon>Bangiaceae</taxon>
        <taxon>Pyropia</taxon>
    </lineage>
</organism>
<name>A0ACC3CDW4_PYRYE</name>